<proteinExistence type="inferred from homology"/>
<dbReference type="PRINTS" id="PR00377">
    <property type="entry name" value="IMPHPHTASES"/>
</dbReference>
<gene>
    <name evidence="9" type="ORF">C8D89_101130</name>
</gene>
<comment type="catalytic activity">
    <reaction evidence="1 8">
        <text>a myo-inositol phosphate + H2O = myo-inositol + phosphate</text>
        <dbReference type="Rhea" id="RHEA:24056"/>
        <dbReference type="ChEBI" id="CHEBI:15377"/>
        <dbReference type="ChEBI" id="CHEBI:17268"/>
        <dbReference type="ChEBI" id="CHEBI:43474"/>
        <dbReference type="ChEBI" id="CHEBI:84139"/>
        <dbReference type="EC" id="3.1.3.25"/>
    </reaction>
</comment>
<dbReference type="InterPro" id="IPR033942">
    <property type="entry name" value="IMPase"/>
</dbReference>
<evidence type="ECO:0000256" key="2">
    <source>
        <dbReference type="ARBA" id="ARBA00001946"/>
    </source>
</evidence>
<feature type="binding site" evidence="7">
    <location>
        <position position="106"/>
    </location>
    <ligand>
        <name>Mg(2+)</name>
        <dbReference type="ChEBI" id="CHEBI:18420"/>
        <label>1</label>
        <note>catalytic</note>
    </ligand>
</feature>
<evidence type="ECO:0000256" key="3">
    <source>
        <dbReference type="ARBA" id="ARBA00009759"/>
    </source>
</evidence>
<dbReference type="EMBL" id="QEKW01000001">
    <property type="protein sequence ID" value="PVZ14266.1"/>
    <property type="molecule type" value="Genomic_DNA"/>
</dbReference>
<dbReference type="GO" id="GO:0046872">
    <property type="term" value="F:metal ion binding"/>
    <property type="evidence" value="ECO:0007669"/>
    <property type="project" value="UniProtKB-KW"/>
</dbReference>
<evidence type="ECO:0000256" key="5">
    <source>
        <dbReference type="ARBA" id="ARBA00022801"/>
    </source>
</evidence>
<dbReference type="InterPro" id="IPR000760">
    <property type="entry name" value="Inositol_monophosphatase-like"/>
</dbReference>
<dbReference type="Gene3D" id="3.30.540.10">
    <property type="entry name" value="Fructose-1,6-Bisphosphatase, subunit A, domain 1"/>
    <property type="match status" value="1"/>
</dbReference>
<dbReference type="CDD" id="cd01639">
    <property type="entry name" value="IMPase"/>
    <property type="match status" value="1"/>
</dbReference>
<organism evidence="9 10">
    <name type="scientific">Actinomycetospora cinnamomea</name>
    <dbReference type="NCBI Taxonomy" id="663609"/>
    <lineage>
        <taxon>Bacteria</taxon>
        <taxon>Bacillati</taxon>
        <taxon>Actinomycetota</taxon>
        <taxon>Actinomycetes</taxon>
        <taxon>Pseudonocardiales</taxon>
        <taxon>Pseudonocardiaceae</taxon>
        <taxon>Actinomycetospora</taxon>
    </lineage>
</organism>
<dbReference type="Gene3D" id="3.40.190.80">
    <property type="match status" value="1"/>
</dbReference>
<dbReference type="PANTHER" id="PTHR20854:SF4">
    <property type="entry name" value="INOSITOL-1-MONOPHOSPHATASE-RELATED"/>
    <property type="match status" value="1"/>
</dbReference>
<comment type="caution">
    <text evidence="9">The sequence shown here is derived from an EMBL/GenBank/DDBJ whole genome shotgun (WGS) entry which is preliminary data.</text>
</comment>
<sequence length="286" mass="29282">MDHTVGRRPDVVAAPGPVDATALADLAEGVARETAVLALEVRERAVRAERLDTKSSATDVVTEGDTACEALVRERLAAARPGDLVLGEEGGSSGTPAPGQVRWVVDPIDGTVNYLHGLPWFSVSIGAEVDGRVVAGAVVEPVSGRVWRAARGHGATRDGEPLRVSGLDDLGLAVVGTGLNYDPGRRERQAAVLARVAARLGDVRRTGCASLDLCAVAAGWLDAFYEHGLHPWDVAAGGLVAEEAGAVVRLPGTDPDGLGTAATLVAPPALAGPLTELLVAEGGAEI</sequence>
<feature type="binding site" evidence="7">
    <location>
        <position position="109"/>
    </location>
    <ligand>
        <name>Mg(2+)</name>
        <dbReference type="ChEBI" id="CHEBI:18420"/>
        <label>1</label>
        <note>catalytic</note>
    </ligand>
</feature>
<evidence type="ECO:0000256" key="8">
    <source>
        <dbReference type="RuleBase" id="RU364068"/>
    </source>
</evidence>
<dbReference type="PANTHER" id="PTHR20854">
    <property type="entry name" value="INOSITOL MONOPHOSPHATASE"/>
    <property type="match status" value="1"/>
</dbReference>
<feature type="binding site" evidence="7">
    <location>
        <position position="233"/>
    </location>
    <ligand>
        <name>Mg(2+)</name>
        <dbReference type="ChEBI" id="CHEBI:18420"/>
        <label>1</label>
        <note>catalytic</note>
    </ligand>
</feature>
<dbReference type="Proteomes" id="UP000245639">
    <property type="component" value="Unassembled WGS sequence"/>
</dbReference>
<evidence type="ECO:0000313" key="10">
    <source>
        <dbReference type="Proteomes" id="UP000245639"/>
    </source>
</evidence>
<dbReference type="GO" id="GO:0008934">
    <property type="term" value="F:inositol monophosphate 1-phosphatase activity"/>
    <property type="evidence" value="ECO:0007669"/>
    <property type="project" value="InterPro"/>
</dbReference>
<dbReference type="AlphaFoldDB" id="A0A2U1FQ46"/>
<dbReference type="GO" id="GO:0046854">
    <property type="term" value="P:phosphatidylinositol phosphate biosynthetic process"/>
    <property type="evidence" value="ECO:0007669"/>
    <property type="project" value="InterPro"/>
</dbReference>
<evidence type="ECO:0000313" key="9">
    <source>
        <dbReference type="EMBL" id="PVZ14266.1"/>
    </source>
</evidence>
<keyword evidence="4 7" id="KW-0479">Metal-binding</keyword>
<reference evidence="9 10" key="1">
    <citation type="submission" date="2018-04" db="EMBL/GenBank/DDBJ databases">
        <title>Genomic Encyclopedia of Type Strains, Phase IV (KMG-IV): sequencing the most valuable type-strain genomes for metagenomic binning, comparative biology and taxonomic classification.</title>
        <authorList>
            <person name="Goeker M."/>
        </authorList>
    </citation>
    <scope>NUCLEOTIDE SEQUENCE [LARGE SCALE GENOMIC DNA]</scope>
    <source>
        <strain evidence="9 10">DSM 45771</strain>
    </source>
</reference>
<accession>A0A2U1FQ46</accession>
<dbReference type="SUPFAM" id="SSF56655">
    <property type="entry name" value="Carbohydrate phosphatase"/>
    <property type="match status" value="1"/>
</dbReference>
<dbReference type="GO" id="GO:0007165">
    <property type="term" value="P:signal transduction"/>
    <property type="evidence" value="ECO:0007669"/>
    <property type="project" value="TreeGrafter"/>
</dbReference>
<dbReference type="RefSeq" id="WP_116706158.1">
    <property type="nucleotide sequence ID" value="NZ_QEKW01000001.1"/>
</dbReference>
<keyword evidence="5 8" id="KW-0378">Hydrolase</keyword>
<evidence type="ECO:0000256" key="4">
    <source>
        <dbReference type="ARBA" id="ARBA00022723"/>
    </source>
</evidence>
<feature type="binding site" evidence="7">
    <location>
        <position position="88"/>
    </location>
    <ligand>
        <name>Mg(2+)</name>
        <dbReference type="ChEBI" id="CHEBI:18420"/>
        <label>1</label>
        <note>catalytic</note>
    </ligand>
</feature>
<dbReference type="EC" id="3.1.3.25" evidence="8"/>
<dbReference type="PROSITE" id="PS00630">
    <property type="entry name" value="IMP_2"/>
    <property type="match status" value="1"/>
</dbReference>
<keyword evidence="10" id="KW-1185">Reference proteome</keyword>
<dbReference type="InterPro" id="IPR020583">
    <property type="entry name" value="Inositol_monoP_metal-BS"/>
</dbReference>
<protein>
    <recommendedName>
        <fullName evidence="8">Inositol-1-monophosphatase</fullName>
        <ecNumber evidence="8">3.1.3.25</ecNumber>
    </recommendedName>
</protein>
<comment type="similarity">
    <text evidence="3 8">Belongs to the inositol monophosphatase superfamily.</text>
</comment>
<evidence type="ECO:0000256" key="7">
    <source>
        <dbReference type="PIRSR" id="PIRSR600760-2"/>
    </source>
</evidence>
<feature type="binding site" evidence="7">
    <location>
        <position position="108"/>
    </location>
    <ligand>
        <name>Mg(2+)</name>
        <dbReference type="ChEBI" id="CHEBI:18420"/>
        <label>1</label>
        <note>catalytic</note>
    </ligand>
</feature>
<dbReference type="GO" id="GO:0006020">
    <property type="term" value="P:inositol metabolic process"/>
    <property type="evidence" value="ECO:0007669"/>
    <property type="project" value="TreeGrafter"/>
</dbReference>
<evidence type="ECO:0000256" key="6">
    <source>
        <dbReference type="ARBA" id="ARBA00022842"/>
    </source>
</evidence>
<dbReference type="InterPro" id="IPR020550">
    <property type="entry name" value="Inositol_monophosphatase_CS"/>
</dbReference>
<comment type="cofactor">
    <cofactor evidence="2 7 8">
        <name>Mg(2+)</name>
        <dbReference type="ChEBI" id="CHEBI:18420"/>
    </cofactor>
</comment>
<dbReference type="Pfam" id="PF00459">
    <property type="entry name" value="Inositol_P"/>
    <property type="match status" value="1"/>
</dbReference>
<dbReference type="OrthoDB" id="9772456at2"/>
<keyword evidence="6 7" id="KW-0460">Magnesium</keyword>
<name>A0A2U1FQ46_9PSEU</name>
<dbReference type="PROSITE" id="PS00629">
    <property type="entry name" value="IMP_1"/>
    <property type="match status" value="1"/>
</dbReference>
<evidence type="ECO:0000256" key="1">
    <source>
        <dbReference type="ARBA" id="ARBA00001033"/>
    </source>
</evidence>